<evidence type="ECO:0008006" key="3">
    <source>
        <dbReference type="Google" id="ProtNLM"/>
    </source>
</evidence>
<dbReference type="Proteomes" id="UP000222002">
    <property type="component" value="Genome"/>
</dbReference>
<proteinExistence type="predicted"/>
<name>A0A223LGD2_9CAUD</name>
<dbReference type="EMBL" id="MF428478">
    <property type="protein sequence ID" value="ASU01201.1"/>
    <property type="molecule type" value="Genomic_DNA"/>
</dbReference>
<reference evidence="1 2" key="1">
    <citation type="submission" date="2017-06" db="EMBL/GenBank/DDBJ databases">
        <title>Isolation and characterization of bacteriophages active against methicillin-resistant Staphylococcus pseudintermedius.</title>
        <authorList>
            <person name="Moodley A."/>
            <person name="Kot W."/>
            <person name="Neve H."/>
            <person name="Guardabassi L."/>
            <person name="Vogensen F.K."/>
        </authorList>
    </citation>
    <scope>NUCLEOTIDE SEQUENCE [LARGE SCALE GENOMIC DNA]</scope>
</reference>
<dbReference type="Pfam" id="PF11950">
    <property type="entry name" value="DUF3467"/>
    <property type="match status" value="1"/>
</dbReference>
<evidence type="ECO:0000313" key="2">
    <source>
        <dbReference type="Proteomes" id="UP000222002"/>
    </source>
</evidence>
<dbReference type="InterPro" id="IPR021857">
    <property type="entry name" value="DUF3467"/>
</dbReference>
<evidence type="ECO:0000313" key="1">
    <source>
        <dbReference type="EMBL" id="ASU01201.1"/>
    </source>
</evidence>
<accession>A0A223LGD2</accession>
<sequence>MGISYKGIEYDRNLSQATEIDPYIFYTNSLEMRTSITDFMINFTQHTPNGFVENRNIMMNPSLAKQLRNALDEAINQYEEIHGPIKDIDTLQNEFDEVIKDESN</sequence>
<protein>
    <recommendedName>
        <fullName evidence="3">DUF3467 domain-containing protein</fullName>
    </recommendedName>
</protein>
<organism evidence="1 2">
    <name type="scientific">Staphylococcus phage SN13</name>
    <dbReference type="NCBI Taxonomy" id="2024212"/>
    <lineage>
        <taxon>Viruses</taxon>
        <taxon>Duplodnaviria</taxon>
        <taxon>Heunggongvirae</taxon>
        <taxon>Uroviricota</taxon>
        <taxon>Caudoviricetes</taxon>
        <taxon>Coventryvirus</taxon>
        <taxon>Coventryvirus SN8</taxon>
    </lineage>
</organism>